<accession>A0ABQ0L0K4</accession>
<keyword evidence="2" id="KW-1185">Reference proteome</keyword>
<proteinExistence type="predicted"/>
<name>A0ABQ0L0K4_MYCCL</name>
<gene>
    <name evidence="1" type="ORF">MCHLO_02306</name>
</gene>
<protein>
    <recommendedName>
        <fullName evidence="3">AraC family transcriptional regulator</fullName>
    </recommendedName>
</protein>
<dbReference type="EMBL" id="DF840030">
    <property type="protein sequence ID" value="GAT44693.1"/>
    <property type="molecule type" value="Genomic_DNA"/>
</dbReference>
<sequence length="174" mass="19107">MSTPESESAASASSALTSVYSYRVCRPTLHDQGENHQPRDDVMYFVVLDGALAGVYLSEEVGLDALQLTPGGGTMLTANGWTDSRYLWARQCVFEHDHEDRSTMPGFVLKICRPLQPINIPDNGAEGLLWAIPEDSMLFGTRAEALRYISANGLNRAALRSFPASRIFPSLGRE</sequence>
<evidence type="ECO:0008006" key="3">
    <source>
        <dbReference type="Google" id="ProtNLM"/>
    </source>
</evidence>
<evidence type="ECO:0000313" key="2">
    <source>
        <dbReference type="Proteomes" id="UP000815677"/>
    </source>
</evidence>
<dbReference type="Proteomes" id="UP000815677">
    <property type="component" value="Unassembled WGS sequence"/>
</dbReference>
<reference evidence="1" key="1">
    <citation type="submission" date="2014-09" db="EMBL/GenBank/DDBJ databases">
        <title>Genome sequence of the luminous mushroom Mycena chlorophos for searching fungal bioluminescence genes.</title>
        <authorList>
            <person name="Tanaka Y."/>
            <person name="Kasuga D."/>
            <person name="Oba Y."/>
            <person name="Hase S."/>
            <person name="Sato K."/>
            <person name="Oba Y."/>
            <person name="Sakakibara Y."/>
        </authorList>
    </citation>
    <scope>NUCLEOTIDE SEQUENCE</scope>
</reference>
<organism evidence="1 2">
    <name type="scientific">Mycena chlorophos</name>
    <name type="common">Agaric fungus</name>
    <name type="synonym">Agaricus chlorophos</name>
    <dbReference type="NCBI Taxonomy" id="658473"/>
    <lineage>
        <taxon>Eukaryota</taxon>
        <taxon>Fungi</taxon>
        <taxon>Dikarya</taxon>
        <taxon>Basidiomycota</taxon>
        <taxon>Agaricomycotina</taxon>
        <taxon>Agaricomycetes</taxon>
        <taxon>Agaricomycetidae</taxon>
        <taxon>Agaricales</taxon>
        <taxon>Marasmiineae</taxon>
        <taxon>Mycenaceae</taxon>
        <taxon>Mycena</taxon>
    </lineage>
</organism>
<evidence type="ECO:0000313" key="1">
    <source>
        <dbReference type="EMBL" id="GAT44693.1"/>
    </source>
</evidence>